<sequence>MPDQKKNPLAVRLIALAALFGVIVGAAAVYVKETGSGNATGSGDRVATQTADGGSCPQIKEKVASLTPFMKGQVAAMTPADDPRPIRDLNFNGPDGKPLTLAAFAGKTVLVNLWATWCVPCREEMPALNGLQKALGGDRFSVVAINIDAGDDEKPKAFLDEIGVHELGYYRDASMGVFNTLKKEGLAFGLPATLLLDEKGCLIGSMNGPAAWDSEDAKRLIQAALKSPAGT</sequence>
<evidence type="ECO:0000256" key="3">
    <source>
        <dbReference type="ARBA" id="ARBA00023157"/>
    </source>
</evidence>
<dbReference type="InterPro" id="IPR013740">
    <property type="entry name" value="Redoxin"/>
</dbReference>
<dbReference type="InterPro" id="IPR013766">
    <property type="entry name" value="Thioredoxin_domain"/>
</dbReference>
<dbReference type="PANTHER" id="PTHR42852:SF6">
    <property type="entry name" value="THIOL:DISULFIDE INTERCHANGE PROTEIN DSBE"/>
    <property type="match status" value="1"/>
</dbReference>
<keyword evidence="2" id="KW-0201">Cytochrome c-type biogenesis</keyword>
<reference evidence="6 7" key="1">
    <citation type="journal article" date="2013" name="Genome Biol.">
        <title>Comparative genomics of the core and accessory genomes of 48 Sinorhizobium strains comprising five genospecies.</title>
        <authorList>
            <person name="Sugawara M."/>
            <person name="Epstein B."/>
            <person name="Badgley B.D."/>
            <person name="Unno T."/>
            <person name="Xu L."/>
            <person name="Reese J."/>
            <person name="Gyaneshwar P."/>
            <person name="Denny R."/>
            <person name="Mudge J."/>
            <person name="Bharti A.K."/>
            <person name="Farmer A.D."/>
            <person name="May G.D."/>
            <person name="Woodward J.E."/>
            <person name="Medigue C."/>
            <person name="Vallenet D."/>
            <person name="Lajus A."/>
            <person name="Rouy Z."/>
            <person name="Martinez-Vaz B."/>
            <person name="Tiffin P."/>
            <person name="Young N.D."/>
            <person name="Sadowsky M.J."/>
        </authorList>
    </citation>
    <scope>NUCLEOTIDE SEQUENCE [LARGE SCALE GENOMIC DNA]</scope>
    <source>
        <strain evidence="6 7">USDA4894</strain>
    </source>
</reference>
<accession>A0A6N7LIZ0</accession>
<dbReference type="InterPro" id="IPR050553">
    <property type="entry name" value="Thioredoxin_ResA/DsbE_sf"/>
</dbReference>
<dbReference type="OrthoDB" id="9799347at2"/>
<comment type="subcellular location">
    <subcellularLocation>
        <location evidence="1">Cell envelope</location>
    </subcellularLocation>
</comment>
<feature type="domain" description="Thioredoxin" evidence="5">
    <location>
        <begin position="80"/>
        <end position="226"/>
    </location>
</feature>
<dbReference type="PROSITE" id="PS00194">
    <property type="entry name" value="THIOREDOXIN_1"/>
    <property type="match status" value="1"/>
</dbReference>
<keyword evidence="7" id="KW-1185">Reference proteome</keyword>
<dbReference type="InterPro" id="IPR036249">
    <property type="entry name" value="Thioredoxin-like_sf"/>
</dbReference>
<dbReference type="PANTHER" id="PTHR42852">
    <property type="entry name" value="THIOL:DISULFIDE INTERCHANGE PROTEIN DSBE"/>
    <property type="match status" value="1"/>
</dbReference>
<dbReference type="AlphaFoldDB" id="A0A6N7LIZ0"/>
<dbReference type="GO" id="GO:0017004">
    <property type="term" value="P:cytochrome complex assembly"/>
    <property type="evidence" value="ECO:0007669"/>
    <property type="project" value="UniProtKB-KW"/>
</dbReference>
<evidence type="ECO:0000313" key="6">
    <source>
        <dbReference type="EMBL" id="MQX17747.1"/>
    </source>
</evidence>
<dbReference type="RefSeq" id="WP_153441599.1">
    <property type="nucleotide sequence ID" value="NZ_CP121659.1"/>
</dbReference>
<dbReference type="InterPro" id="IPR017937">
    <property type="entry name" value="Thioredoxin_CS"/>
</dbReference>
<gene>
    <name evidence="6" type="ORF">GHK62_24245</name>
</gene>
<evidence type="ECO:0000256" key="2">
    <source>
        <dbReference type="ARBA" id="ARBA00022748"/>
    </source>
</evidence>
<name>A0A6N7LIZ0_SINTE</name>
<evidence type="ECO:0000256" key="1">
    <source>
        <dbReference type="ARBA" id="ARBA00004196"/>
    </source>
</evidence>
<dbReference type="Proteomes" id="UP000439983">
    <property type="component" value="Unassembled WGS sequence"/>
</dbReference>
<dbReference type="Pfam" id="PF08534">
    <property type="entry name" value="Redoxin"/>
    <property type="match status" value="1"/>
</dbReference>
<dbReference type="NCBIfam" id="NF047696">
    <property type="entry name" value="ThlDiSintTplARhiz"/>
    <property type="match status" value="1"/>
</dbReference>
<dbReference type="GO" id="GO:0030313">
    <property type="term" value="C:cell envelope"/>
    <property type="evidence" value="ECO:0007669"/>
    <property type="project" value="UniProtKB-SubCell"/>
</dbReference>
<keyword evidence="4" id="KW-0676">Redox-active center</keyword>
<dbReference type="EMBL" id="WITC01000101">
    <property type="protein sequence ID" value="MQX17747.1"/>
    <property type="molecule type" value="Genomic_DNA"/>
</dbReference>
<proteinExistence type="predicted"/>
<dbReference type="SUPFAM" id="SSF52833">
    <property type="entry name" value="Thioredoxin-like"/>
    <property type="match status" value="1"/>
</dbReference>
<evidence type="ECO:0000259" key="5">
    <source>
        <dbReference type="PROSITE" id="PS51352"/>
    </source>
</evidence>
<evidence type="ECO:0000256" key="4">
    <source>
        <dbReference type="ARBA" id="ARBA00023284"/>
    </source>
</evidence>
<organism evidence="6 7">
    <name type="scientific">Sinorhizobium terangae</name>
    <dbReference type="NCBI Taxonomy" id="110322"/>
    <lineage>
        <taxon>Bacteria</taxon>
        <taxon>Pseudomonadati</taxon>
        <taxon>Pseudomonadota</taxon>
        <taxon>Alphaproteobacteria</taxon>
        <taxon>Hyphomicrobiales</taxon>
        <taxon>Rhizobiaceae</taxon>
        <taxon>Sinorhizobium/Ensifer group</taxon>
        <taxon>Sinorhizobium</taxon>
    </lineage>
</organism>
<evidence type="ECO:0000313" key="7">
    <source>
        <dbReference type="Proteomes" id="UP000439983"/>
    </source>
</evidence>
<dbReference type="Gene3D" id="3.40.30.10">
    <property type="entry name" value="Glutaredoxin"/>
    <property type="match status" value="1"/>
</dbReference>
<dbReference type="PROSITE" id="PS51352">
    <property type="entry name" value="THIOREDOXIN_2"/>
    <property type="match status" value="1"/>
</dbReference>
<dbReference type="GO" id="GO:0015036">
    <property type="term" value="F:disulfide oxidoreductase activity"/>
    <property type="evidence" value="ECO:0007669"/>
    <property type="project" value="UniProtKB-ARBA"/>
</dbReference>
<protein>
    <submittedName>
        <fullName evidence="6">Redoxin family protein</fullName>
    </submittedName>
</protein>
<keyword evidence="3" id="KW-1015">Disulfide bond</keyword>
<comment type="caution">
    <text evidence="6">The sequence shown here is derived from an EMBL/GenBank/DDBJ whole genome shotgun (WGS) entry which is preliminary data.</text>
</comment>
<dbReference type="CDD" id="cd02966">
    <property type="entry name" value="TlpA_like_family"/>
    <property type="match status" value="1"/>
</dbReference>